<evidence type="ECO:0000256" key="1">
    <source>
        <dbReference type="ARBA" id="ARBA00011738"/>
    </source>
</evidence>
<dbReference type="GO" id="GO:0006749">
    <property type="term" value="P:glutathione metabolic process"/>
    <property type="evidence" value="ECO:0007669"/>
    <property type="project" value="TreeGrafter"/>
</dbReference>
<organism evidence="4">
    <name type="scientific">Cuerna arida</name>
    <dbReference type="NCBI Taxonomy" id="1464854"/>
    <lineage>
        <taxon>Eukaryota</taxon>
        <taxon>Metazoa</taxon>
        <taxon>Ecdysozoa</taxon>
        <taxon>Arthropoda</taxon>
        <taxon>Hexapoda</taxon>
        <taxon>Insecta</taxon>
        <taxon>Pterygota</taxon>
        <taxon>Neoptera</taxon>
        <taxon>Paraneoptera</taxon>
        <taxon>Hemiptera</taxon>
        <taxon>Auchenorrhyncha</taxon>
        <taxon>Membracoidea</taxon>
        <taxon>Cicadellidae</taxon>
        <taxon>Cicadellinae</taxon>
        <taxon>Proconiini</taxon>
        <taxon>Cuerna</taxon>
    </lineage>
</organism>
<sequence length="216" mass="24738">MPLVLYYLAPSPPVRTVNLILNALDLPFEIKNVDLFKQEHLAPEFLKLNPLHTVPVIDDNGFILWESRAIITYLVSKYGKDDSLYPKDLQKRAIVDQRLHYSNDVFYVIRELTGGIALRNQAPTPELIEKVKVAQENIEKLLTGNKFIAGDTLTVADYSFITFMDLVEVYCPPNDKFPLTKEWVSRCQSSMKDFEKANKEGADMIVNVVRNFINKT</sequence>
<dbReference type="InterPro" id="IPR004046">
    <property type="entry name" value="GST_C"/>
</dbReference>
<dbReference type="SFLD" id="SFLDG00358">
    <property type="entry name" value="Main_(cytGST)"/>
    <property type="match status" value="1"/>
</dbReference>
<gene>
    <name evidence="4" type="ORF">g.30813</name>
</gene>
<dbReference type="InterPro" id="IPR036249">
    <property type="entry name" value="Thioredoxin-like_sf"/>
</dbReference>
<dbReference type="Pfam" id="PF13417">
    <property type="entry name" value="GST_N_3"/>
    <property type="match status" value="1"/>
</dbReference>
<dbReference type="SUPFAM" id="SSF52833">
    <property type="entry name" value="Thioredoxin-like"/>
    <property type="match status" value="1"/>
</dbReference>
<name>A0A1B6FUP7_9HEMI</name>
<evidence type="ECO:0000259" key="2">
    <source>
        <dbReference type="PROSITE" id="PS50404"/>
    </source>
</evidence>
<dbReference type="FunFam" id="1.20.1050.10:FF:000007">
    <property type="entry name" value="Glutathione S-transferase 1-1"/>
    <property type="match status" value="1"/>
</dbReference>
<dbReference type="SFLD" id="SFLDS00019">
    <property type="entry name" value="Glutathione_Transferase_(cytos"/>
    <property type="match status" value="1"/>
</dbReference>
<evidence type="ECO:0000313" key="4">
    <source>
        <dbReference type="EMBL" id="JAS53904.1"/>
    </source>
</evidence>
<dbReference type="InterPro" id="IPR040079">
    <property type="entry name" value="Glutathione_S-Trfase"/>
</dbReference>
<feature type="domain" description="GST C-terminal" evidence="3">
    <location>
        <begin position="88"/>
        <end position="212"/>
    </location>
</feature>
<dbReference type="InterPro" id="IPR004045">
    <property type="entry name" value="Glutathione_S-Trfase_N"/>
</dbReference>
<dbReference type="SUPFAM" id="SSF47616">
    <property type="entry name" value="GST C-terminal domain-like"/>
    <property type="match status" value="1"/>
</dbReference>
<dbReference type="AlphaFoldDB" id="A0A1B6FUP7"/>
<protein>
    <submittedName>
        <fullName evidence="4">Uncharacterized protein</fullName>
    </submittedName>
</protein>
<dbReference type="InterPro" id="IPR010987">
    <property type="entry name" value="Glutathione-S-Trfase_C-like"/>
</dbReference>
<dbReference type="FunFam" id="3.40.30.10:FF:000034">
    <property type="entry name" value="glutathione S-transferase 1"/>
    <property type="match status" value="1"/>
</dbReference>
<reference evidence="4" key="1">
    <citation type="submission" date="2015-11" db="EMBL/GenBank/DDBJ databases">
        <title>De novo transcriptome assembly of four potential Pierce s Disease insect vectors from Arizona vineyards.</title>
        <authorList>
            <person name="Tassone E.E."/>
        </authorList>
    </citation>
    <scope>NUCLEOTIDE SEQUENCE</scope>
</reference>
<accession>A0A1B6FUP7</accession>
<dbReference type="PANTHER" id="PTHR43969">
    <property type="entry name" value="GLUTATHIONE S TRANSFERASE D10, ISOFORM A-RELATED"/>
    <property type="match status" value="1"/>
</dbReference>
<dbReference type="SFLD" id="SFLDG01153">
    <property type="entry name" value="Main.4:_Theta-like"/>
    <property type="match status" value="1"/>
</dbReference>
<dbReference type="Gene3D" id="1.20.1050.10">
    <property type="match status" value="1"/>
</dbReference>
<evidence type="ECO:0000259" key="3">
    <source>
        <dbReference type="PROSITE" id="PS50405"/>
    </source>
</evidence>
<dbReference type="Gene3D" id="3.40.30.10">
    <property type="entry name" value="Glutaredoxin"/>
    <property type="match status" value="1"/>
</dbReference>
<dbReference type="PROSITE" id="PS50404">
    <property type="entry name" value="GST_NTER"/>
    <property type="match status" value="1"/>
</dbReference>
<dbReference type="PROSITE" id="PS50405">
    <property type="entry name" value="GST_CTER"/>
    <property type="match status" value="1"/>
</dbReference>
<feature type="domain" description="GST N-terminal" evidence="2">
    <location>
        <begin position="1"/>
        <end position="82"/>
    </location>
</feature>
<dbReference type="GO" id="GO:0004364">
    <property type="term" value="F:glutathione transferase activity"/>
    <property type="evidence" value="ECO:0007669"/>
    <property type="project" value="TreeGrafter"/>
</dbReference>
<comment type="subunit">
    <text evidence="1">Homodimer.</text>
</comment>
<dbReference type="InterPro" id="IPR036282">
    <property type="entry name" value="Glutathione-S-Trfase_C_sf"/>
</dbReference>
<dbReference type="Pfam" id="PF00043">
    <property type="entry name" value="GST_C"/>
    <property type="match status" value="1"/>
</dbReference>
<proteinExistence type="predicted"/>
<dbReference type="PANTHER" id="PTHR43969:SF9">
    <property type="entry name" value="GLUTATHIONE S TRANSFERASE D10, ISOFORM A-RELATED"/>
    <property type="match status" value="1"/>
</dbReference>
<dbReference type="EMBL" id="GECZ01015865">
    <property type="protein sequence ID" value="JAS53904.1"/>
    <property type="molecule type" value="Transcribed_RNA"/>
</dbReference>
<dbReference type="CDD" id="cd03045">
    <property type="entry name" value="GST_N_Delta_Epsilon"/>
    <property type="match status" value="1"/>
</dbReference>